<keyword evidence="6 10" id="KW-0010">Activator</keyword>
<dbReference type="AlphaFoldDB" id="A0A093VMN0"/>
<keyword evidence="7 10" id="KW-0804">Transcription</keyword>
<dbReference type="Gene3D" id="6.10.140.1520">
    <property type="match status" value="1"/>
</dbReference>
<evidence type="ECO:0000256" key="2">
    <source>
        <dbReference type="ARBA" id="ARBA00009994"/>
    </source>
</evidence>
<reference evidence="13" key="1">
    <citation type="journal article" date="2014" name="PLoS Genet.">
        <title>Signature Gene Expression Reveals Novel Clues to the Molecular Mechanisms of Dimorphic Transition in Penicillium marneffei.</title>
        <authorList>
            <person name="Yang E."/>
            <person name="Wang G."/>
            <person name="Cai J."/>
            <person name="Woo P.C."/>
            <person name="Lau S.K."/>
            <person name="Yuen K.-Y."/>
            <person name="Chow W.-N."/>
            <person name="Lin X."/>
        </authorList>
    </citation>
    <scope>NUCLEOTIDE SEQUENCE [LARGE SCALE GENOMIC DNA]</scope>
    <source>
        <strain evidence="13">PM1</strain>
    </source>
</reference>
<dbReference type="EMBL" id="JPOX01000013">
    <property type="protein sequence ID" value="KFX47905.1"/>
    <property type="molecule type" value="Genomic_DNA"/>
</dbReference>
<keyword evidence="11" id="KW-0175">Coiled coil</keyword>
<dbReference type="EMBL" id="JPOX01000013">
    <property type="protein sequence ID" value="KFX47906.1"/>
    <property type="molecule type" value="Genomic_DNA"/>
</dbReference>
<name>A0A093VMN0_TALMA</name>
<evidence type="ECO:0000256" key="12">
    <source>
        <dbReference type="SAM" id="MobiDB-lite"/>
    </source>
</evidence>
<accession>A0A093VMN0</accession>
<dbReference type="EMBL" id="JPOX01000013">
    <property type="protein sequence ID" value="KFX47907.1"/>
    <property type="molecule type" value="Genomic_DNA"/>
</dbReference>
<comment type="subunit">
    <text evidence="3 10">Component of the Mediator complex.</text>
</comment>
<feature type="region of interest" description="Disordered" evidence="12">
    <location>
        <begin position="33"/>
        <end position="52"/>
    </location>
</feature>
<evidence type="ECO:0000256" key="1">
    <source>
        <dbReference type="ARBA" id="ARBA00004123"/>
    </source>
</evidence>
<keyword evidence="5 10" id="KW-0805">Transcription regulation</keyword>
<evidence type="ECO:0000256" key="7">
    <source>
        <dbReference type="ARBA" id="ARBA00023163"/>
    </source>
</evidence>
<dbReference type="InterPro" id="IPR044888">
    <property type="entry name" value="Mediatior_Med7_sf"/>
</dbReference>
<feature type="coiled-coil region" evidence="11">
    <location>
        <begin position="180"/>
        <end position="214"/>
    </location>
</feature>
<sequence>MADAQRALTAAFPPPPPFWKHFTAENIEKLEKIKKESAATKTSPGKKWTPSELRALDVPPELRYLIPPEPPKEGAYTVFGELQNLSTNLPSLKEQGIEQLYPDAPADGKDDQNGGRALNHAYYLLKISKSLLLNFLEFVGILSIAPEEFEAKLGDLRNLFINAHHLLNLYRPHQARESLILMMEEQLESTRNQIQEMDDVKNRVERLLEQLTAEGLDAQSVPQELGNEANAVQFDSKTVEEARKLWELLNDEDE</sequence>
<dbReference type="InterPro" id="IPR037212">
    <property type="entry name" value="Med7/Med21-like"/>
</dbReference>
<comment type="similarity">
    <text evidence="2 10">Belongs to the Mediator complex subunit 7 family.</text>
</comment>
<dbReference type="Gene3D" id="6.10.140.200">
    <property type="match status" value="1"/>
</dbReference>
<dbReference type="InterPro" id="IPR009244">
    <property type="entry name" value="Mediatior_Med7"/>
</dbReference>
<dbReference type="GO" id="GO:0016592">
    <property type="term" value="C:mediator complex"/>
    <property type="evidence" value="ECO:0007669"/>
    <property type="project" value="InterPro"/>
</dbReference>
<evidence type="ECO:0000256" key="4">
    <source>
        <dbReference type="ARBA" id="ARBA00020631"/>
    </source>
</evidence>
<evidence type="ECO:0000256" key="3">
    <source>
        <dbReference type="ARBA" id="ARBA00011837"/>
    </source>
</evidence>
<evidence type="ECO:0000256" key="8">
    <source>
        <dbReference type="ARBA" id="ARBA00023242"/>
    </source>
</evidence>
<gene>
    <name evidence="13" type="ORF">GQ26_0130100</name>
</gene>
<keyword evidence="8 10" id="KW-0539">Nucleus</keyword>
<dbReference type="GO" id="GO:0070847">
    <property type="term" value="C:core mediator complex"/>
    <property type="evidence" value="ECO:0007669"/>
    <property type="project" value="TreeGrafter"/>
</dbReference>
<dbReference type="SUPFAM" id="SSF140718">
    <property type="entry name" value="Mediator hinge subcomplex-like"/>
    <property type="match status" value="1"/>
</dbReference>
<evidence type="ECO:0000313" key="13">
    <source>
        <dbReference type="EMBL" id="KFX47906.1"/>
    </source>
</evidence>
<evidence type="ECO:0000256" key="10">
    <source>
        <dbReference type="RuleBase" id="RU364060"/>
    </source>
</evidence>
<dbReference type="PANTHER" id="PTHR21428:SF11">
    <property type="entry name" value="MEDIATOR OF RNA POLYMERASE II TRANSCRIPTION SUBUNIT 7"/>
    <property type="match status" value="1"/>
</dbReference>
<dbReference type="eggNOG" id="KOG0570">
    <property type="taxonomic scope" value="Eukaryota"/>
</dbReference>
<organism evidence="13">
    <name type="scientific">Talaromyces marneffei PM1</name>
    <dbReference type="NCBI Taxonomy" id="1077442"/>
    <lineage>
        <taxon>Eukaryota</taxon>
        <taxon>Fungi</taxon>
        <taxon>Dikarya</taxon>
        <taxon>Ascomycota</taxon>
        <taxon>Pezizomycotina</taxon>
        <taxon>Eurotiomycetes</taxon>
        <taxon>Eurotiomycetidae</taxon>
        <taxon>Eurotiales</taxon>
        <taxon>Trichocomaceae</taxon>
        <taxon>Talaromyces</taxon>
        <taxon>Talaromyces sect. Talaromyces</taxon>
    </lineage>
</organism>
<dbReference type="GO" id="GO:0003712">
    <property type="term" value="F:transcription coregulator activity"/>
    <property type="evidence" value="ECO:0007669"/>
    <property type="project" value="InterPro"/>
</dbReference>
<evidence type="ECO:0000256" key="6">
    <source>
        <dbReference type="ARBA" id="ARBA00023159"/>
    </source>
</evidence>
<dbReference type="GO" id="GO:0006357">
    <property type="term" value="P:regulation of transcription by RNA polymerase II"/>
    <property type="evidence" value="ECO:0007669"/>
    <property type="project" value="InterPro"/>
</dbReference>
<dbReference type="Pfam" id="PF05983">
    <property type="entry name" value="Med7"/>
    <property type="match status" value="1"/>
</dbReference>
<comment type="subcellular location">
    <subcellularLocation>
        <location evidence="1 10">Nucleus</location>
    </subcellularLocation>
</comment>
<evidence type="ECO:0000256" key="5">
    <source>
        <dbReference type="ARBA" id="ARBA00023015"/>
    </source>
</evidence>
<protein>
    <recommendedName>
        <fullName evidence="4 10">Mediator of RNA polymerase II transcription subunit 7</fullName>
    </recommendedName>
</protein>
<evidence type="ECO:0000256" key="11">
    <source>
        <dbReference type="SAM" id="Coils"/>
    </source>
</evidence>
<evidence type="ECO:0000256" key="9">
    <source>
        <dbReference type="ARBA" id="ARBA00025687"/>
    </source>
</evidence>
<dbReference type="PANTHER" id="PTHR21428">
    <property type="entry name" value="MEDIATOR OF RNA POLYMERASE II TRANSCRIPTION SUBUNIT 7"/>
    <property type="match status" value="1"/>
</dbReference>
<comment type="caution">
    <text evidence="13">The sequence shown here is derived from an EMBL/GenBank/DDBJ whole genome shotgun (WGS) entry which is preliminary data.</text>
</comment>
<dbReference type="HOGENOM" id="CLU_065214_0_1_1"/>
<comment type="function">
    <text evidence="9">Component of the Mediator complex, a coactivator involved in the regulated transcription of nearly all RNA polymerase II-dependent genes. Mediator functions as a bridge to convey information from gene-specific regulatory proteins to the basal RNA polymerase II transcription machinery. Mediator is recruited to promoters by direct interactions with regulatory proteins and serves as a scaffold for the assembly of a functional preinitiation complex with RNA polymerase II and the general transcription factors.</text>
</comment>
<proteinExistence type="inferred from homology"/>